<dbReference type="AlphaFoldDB" id="A0A8J8NVQ7"/>
<dbReference type="GO" id="GO:0003677">
    <property type="term" value="F:DNA binding"/>
    <property type="evidence" value="ECO:0007669"/>
    <property type="project" value="UniProtKB-KW"/>
</dbReference>
<sequence length="669" mass="76634">MISFKQLQQITNPSQQDEIQPAQNLDPSKVKFRLILSDGGTKIAAICTLKILDPIIEILKEFTIIEVKQFKVVQLEGREILMLTSCPKIIDCSRSAPVGDPTNYTRQELQQPLVLSKERPGTFAEESKQSQVAMSDIQNALSQQTEKGLADGIIPIKNLNMASGDDWTIKAQITKKGKKISYQNGFLFKIDLIDEEGTQIEGTFYKDCADEFFPKLEEGKIYLFSKSQVTTANKKFTSIQNDYRIIFNEKTVVLEHKQNEQKEVPIFQKLKFNLISIGHILSEIHELKSLDVCGVVHSSVQNEGIEVKFEHGKGNVKGKMVFSIIDRMNDMITVYLWGDLSRETKVREGDVIIINGARVSQFGGKSLSCSIEHCKIYINPEEESVSDELSKYVDLRRCRAYRERYDQERAVMAESKQMDFQQKQKAEISHKKQMLDQIKSQTHTFVKNLLKDHCCNSDGATVPDMNLSEPLNKSGVYCLQGYITKFLTPLDQIAYMGCPKCLKKVTDNRLTGFYCNHCNQIIKEKYFYFIHAIFEDFTDKVIIGFSREQAFDLLGGIDASTFMTEIRRGFRNDNDFDDWLMENILYKTIKVLVKAKQETYKGESRHRFYALDVQYVQISESEEDKIRAIKTGRNVVQEATLKSENRVLLDTLSQEKEDAQHHDSLNGTQ</sequence>
<comment type="caution">
    <text evidence="9">The sequence shown here is derived from an EMBL/GenBank/DDBJ whole genome shotgun (WGS) entry which is preliminary data.</text>
</comment>
<evidence type="ECO:0008006" key="11">
    <source>
        <dbReference type="Google" id="ProtNLM"/>
    </source>
</evidence>
<feature type="domain" description="Replication factor A C-terminal" evidence="7">
    <location>
        <begin position="491"/>
        <end position="622"/>
    </location>
</feature>
<dbReference type="Pfam" id="PF02721">
    <property type="entry name" value="DUF223"/>
    <property type="match status" value="1"/>
</dbReference>
<feature type="domain" description="Replication protein A OB" evidence="8">
    <location>
        <begin position="283"/>
        <end position="369"/>
    </location>
</feature>
<dbReference type="InterPro" id="IPR031657">
    <property type="entry name" value="REPA_OB_2"/>
</dbReference>
<dbReference type="OrthoDB" id="294050at2759"/>
<proteinExistence type="inferred from homology"/>
<dbReference type="EMBL" id="RRYP01004866">
    <property type="protein sequence ID" value="TNV82512.1"/>
    <property type="molecule type" value="Genomic_DNA"/>
</dbReference>
<name>A0A8J8NVQ7_HALGN</name>
<dbReference type="SUPFAM" id="SSF50249">
    <property type="entry name" value="Nucleic acid-binding proteins"/>
    <property type="match status" value="3"/>
</dbReference>
<evidence type="ECO:0000256" key="1">
    <source>
        <dbReference type="ARBA" id="ARBA00005690"/>
    </source>
</evidence>
<evidence type="ECO:0000256" key="4">
    <source>
        <dbReference type="ARBA" id="ARBA00022833"/>
    </source>
</evidence>
<dbReference type="Gene3D" id="2.40.50.140">
    <property type="entry name" value="Nucleic acid-binding proteins"/>
    <property type="match status" value="4"/>
</dbReference>
<protein>
    <recommendedName>
        <fullName evidence="11">Replication protein A</fullName>
    </recommendedName>
</protein>
<evidence type="ECO:0000256" key="5">
    <source>
        <dbReference type="ARBA" id="ARBA00023125"/>
    </source>
</evidence>
<dbReference type="InterPro" id="IPR003871">
    <property type="entry name" value="RFA1B/D_OB_1st"/>
</dbReference>
<dbReference type="PANTHER" id="PTHR47165:SF4">
    <property type="entry name" value="OS03G0429900 PROTEIN"/>
    <property type="match status" value="1"/>
</dbReference>
<dbReference type="GO" id="GO:0008270">
    <property type="term" value="F:zinc ion binding"/>
    <property type="evidence" value="ECO:0007669"/>
    <property type="project" value="UniProtKB-KW"/>
</dbReference>
<evidence type="ECO:0000259" key="7">
    <source>
        <dbReference type="Pfam" id="PF08646"/>
    </source>
</evidence>
<reference evidence="9" key="1">
    <citation type="submission" date="2019-06" db="EMBL/GenBank/DDBJ databases">
        <authorList>
            <person name="Zheng W."/>
        </authorList>
    </citation>
    <scope>NUCLEOTIDE SEQUENCE</scope>
    <source>
        <strain evidence="9">QDHG01</strain>
    </source>
</reference>
<dbReference type="PANTHER" id="PTHR47165">
    <property type="entry name" value="OS03G0429900 PROTEIN"/>
    <property type="match status" value="1"/>
</dbReference>
<keyword evidence="5" id="KW-0238">DNA-binding</keyword>
<comment type="similarity">
    <text evidence="1">Belongs to the replication factor A protein 1 family.</text>
</comment>
<dbReference type="Pfam" id="PF08646">
    <property type="entry name" value="Rep_fac-A_C"/>
    <property type="match status" value="1"/>
</dbReference>
<evidence type="ECO:0000256" key="2">
    <source>
        <dbReference type="ARBA" id="ARBA00022723"/>
    </source>
</evidence>
<feature type="domain" description="Replication protein A 70 kDa DNA-binding subunit B/D first OB fold" evidence="6">
    <location>
        <begin position="166"/>
        <end position="254"/>
    </location>
</feature>
<dbReference type="CDD" id="cd04474">
    <property type="entry name" value="RPA1_DBD_A"/>
    <property type="match status" value="1"/>
</dbReference>
<evidence type="ECO:0000313" key="9">
    <source>
        <dbReference type="EMBL" id="TNV82512.1"/>
    </source>
</evidence>
<dbReference type="InterPro" id="IPR013955">
    <property type="entry name" value="Rep_factor-A_C"/>
</dbReference>
<keyword evidence="4" id="KW-0862">Zinc</keyword>
<evidence type="ECO:0000259" key="8">
    <source>
        <dbReference type="Pfam" id="PF16900"/>
    </source>
</evidence>
<keyword evidence="3" id="KW-0863">Zinc-finger</keyword>
<evidence type="ECO:0000256" key="3">
    <source>
        <dbReference type="ARBA" id="ARBA00022771"/>
    </source>
</evidence>
<dbReference type="InterPro" id="IPR012340">
    <property type="entry name" value="NA-bd_OB-fold"/>
</dbReference>
<dbReference type="Pfam" id="PF16900">
    <property type="entry name" value="REPA_OB_2"/>
    <property type="match status" value="1"/>
</dbReference>
<gene>
    <name evidence="9" type="ORF">FGO68_gene2808</name>
</gene>
<dbReference type="FunFam" id="2.40.50.140:FF:000041">
    <property type="entry name" value="Replication protein A subunit"/>
    <property type="match status" value="1"/>
</dbReference>
<keyword evidence="10" id="KW-1185">Reference proteome</keyword>
<dbReference type="Proteomes" id="UP000785679">
    <property type="component" value="Unassembled WGS sequence"/>
</dbReference>
<keyword evidence="2" id="KW-0479">Metal-binding</keyword>
<organism evidence="9 10">
    <name type="scientific">Halteria grandinella</name>
    <dbReference type="NCBI Taxonomy" id="5974"/>
    <lineage>
        <taxon>Eukaryota</taxon>
        <taxon>Sar</taxon>
        <taxon>Alveolata</taxon>
        <taxon>Ciliophora</taxon>
        <taxon>Intramacronucleata</taxon>
        <taxon>Spirotrichea</taxon>
        <taxon>Stichotrichia</taxon>
        <taxon>Sporadotrichida</taxon>
        <taxon>Halteriidae</taxon>
        <taxon>Halteria</taxon>
    </lineage>
</organism>
<accession>A0A8J8NVQ7</accession>
<evidence type="ECO:0000259" key="6">
    <source>
        <dbReference type="Pfam" id="PF02721"/>
    </source>
</evidence>
<evidence type="ECO:0000313" key="10">
    <source>
        <dbReference type="Proteomes" id="UP000785679"/>
    </source>
</evidence>